<dbReference type="PANTHER" id="PTHR13385:SF0">
    <property type="entry name" value="UBIQUITIN-LIKE PROTEIN ATG12"/>
    <property type="match status" value="1"/>
</dbReference>
<dbReference type="PANTHER" id="PTHR13385">
    <property type="entry name" value="AUTOPHAGY PROTEIN 12"/>
    <property type="match status" value="1"/>
</dbReference>
<evidence type="ECO:0000256" key="4">
    <source>
        <dbReference type="ARBA" id="ARBA00022786"/>
    </source>
</evidence>
<evidence type="ECO:0000313" key="7">
    <source>
        <dbReference type="EMBL" id="KAL0959277.1"/>
    </source>
</evidence>
<keyword evidence="4 6" id="KW-0833">Ubl conjugation pathway</keyword>
<comment type="similarity">
    <text evidence="1 6">Belongs to the ATG12 family.</text>
</comment>
<comment type="subcellular location">
    <subcellularLocation>
        <location evidence="6">Preautophagosomal structure membrane</location>
        <topology evidence="6">Peripheral membrane protein</topology>
    </subcellularLocation>
</comment>
<comment type="caution">
    <text evidence="7">The sequence shown here is derived from an EMBL/GenBank/DDBJ whole genome shotgun (WGS) entry which is preliminary data.</text>
</comment>
<keyword evidence="3 6" id="KW-1017">Isopeptide bond</keyword>
<dbReference type="InterPro" id="IPR007242">
    <property type="entry name" value="Atg12"/>
</dbReference>
<accession>A0ABR3JU09</accession>
<keyword evidence="6" id="KW-0653">Protein transport</keyword>
<evidence type="ECO:0000313" key="8">
    <source>
        <dbReference type="Proteomes" id="UP001556367"/>
    </source>
</evidence>
<evidence type="ECO:0000256" key="2">
    <source>
        <dbReference type="ARBA" id="ARBA00015875"/>
    </source>
</evidence>
<evidence type="ECO:0000256" key="5">
    <source>
        <dbReference type="ARBA" id="ARBA00023006"/>
    </source>
</evidence>
<dbReference type="CDD" id="cd01612">
    <property type="entry name" value="Ubl_ATG12"/>
    <property type="match status" value="1"/>
</dbReference>
<evidence type="ECO:0000256" key="1">
    <source>
        <dbReference type="ARBA" id="ARBA00007778"/>
    </source>
</evidence>
<comment type="subunit">
    <text evidence="6">Forms a conjugate with ATG5.</text>
</comment>
<keyword evidence="6" id="KW-0472">Membrane</keyword>
<evidence type="ECO:0000256" key="6">
    <source>
        <dbReference type="RuleBase" id="RU361201"/>
    </source>
</evidence>
<reference evidence="8" key="1">
    <citation type="submission" date="2024-06" db="EMBL/GenBank/DDBJ databases">
        <title>Multi-omics analyses provide insights into the biosynthesis of the anticancer antibiotic pleurotin in Hohenbuehelia grisea.</title>
        <authorList>
            <person name="Weaver J.A."/>
            <person name="Alberti F."/>
        </authorList>
    </citation>
    <scope>NUCLEOTIDE SEQUENCE [LARGE SCALE GENOMIC DNA]</scope>
    <source>
        <strain evidence="8">T-177</strain>
    </source>
</reference>
<dbReference type="EMBL" id="JASNQZ010000003">
    <property type="protein sequence ID" value="KAL0959277.1"/>
    <property type="molecule type" value="Genomic_DNA"/>
</dbReference>
<keyword evidence="6" id="KW-0813">Transport</keyword>
<keyword evidence="8" id="KW-1185">Reference proteome</keyword>
<proteinExistence type="inferred from homology"/>
<dbReference type="Proteomes" id="UP001556367">
    <property type="component" value="Unassembled WGS sequence"/>
</dbReference>
<dbReference type="InterPro" id="IPR029071">
    <property type="entry name" value="Ubiquitin-like_domsf"/>
</dbReference>
<name>A0ABR3JU09_9AGAR</name>
<sequence length="102" mass="11704">MTEARRSEETTSAALEEYKKGDTSKVAIRFKAIGNAPIMKKNVFHINASYRFHAVTVFLRKTLAWKPGEPLFTYINSSFKLQPRMTQYLTYSSHLRQAVISS</sequence>
<dbReference type="Pfam" id="PF04110">
    <property type="entry name" value="APG12"/>
    <property type="match status" value="1"/>
</dbReference>
<keyword evidence="5 6" id="KW-0072">Autophagy</keyword>
<dbReference type="SUPFAM" id="SSF54236">
    <property type="entry name" value="Ubiquitin-like"/>
    <property type="match status" value="1"/>
</dbReference>
<gene>
    <name evidence="7" type="ORF">HGRIS_014548</name>
</gene>
<organism evidence="7 8">
    <name type="scientific">Hohenbuehelia grisea</name>
    <dbReference type="NCBI Taxonomy" id="104357"/>
    <lineage>
        <taxon>Eukaryota</taxon>
        <taxon>Fungi</taxon>
        <taxon>Dikarya</taxon>
        <taxon>Basidiomycota</taxon>
        <taxon>Agaricomycotina</taxon>
        <taxon>Agaricomycetes</taxon>
        <taxon>Agaricomycetidae</taxon>
        <taxon>Agaricales</taxon>
        <taxon>Pleurotineae</taxon>
        <taxon>Pleurotaceae</taxon>
        <taxon>Hohenbuehelia</taxon>
    </lineage>
</organism>
<dbReference type="Gene3D" id="3.10.20.90">
    <property type="entry name" value="Phosphatidylinositol 3-kinase Catalytic Subunit, Chain A, domain 1"/>
    <property type="match status" value="1"/>
</dbReference>
<protein>
    <recommendedName>
        <fullName evidence="2 6">Ubiquitin-like protein ATG12</fullName>
    </recommendedName>
</protein>
<comment type="function">
    <text evidence="6">Ubiquitin-like protein involved in cytoplasm to vacuole transport (Cvt), autophagy vesicles formation, mitophagy, and nucleophagy.</text>
</comment>
<evidence type="ECO:0000256" key="3">
    <source>
        <dbReference type="ARBA" id="ARBA00022499"/>
    </source>
</evidence>